<proteinExistence type="predicted"/>
<keyword evidence="2" id="KW-1185">Reference proteome</keyword>
<dbReference type="InterPro" id="IPR038705">
    <property type="entry name" value="YabP_sf"/>
</dbReference>
<dbReference type="Proteomes" id="UP000195437">
    <property type="component" value="Chromosome"/>
</dbReference>
<dbReference type="RefSeq" id="WP_087456380.1">
    <property type="nucleotide sequence ID" value="NZ_CP021434.1"/>
</dbReference>
<dbReference type="KEGG" id="tum:CBW65_07770"/>
<dbReference type="InterPro" id="IPR012504">
    <property type="entry name" value="Spore_YabP"/>
</dbReference>
<dbReference type="AlphaFoldDB" id="A0A1Y0IN99"/>
<dbReference type="Gene3D" id="2.60.40.2000">
    <property type="match status" value="1"/>
</dbReference>
<dbReference type="GO" id="GO:0030435">
    <property type="term" value="P:sporulation resulting in formation of a cellular spore"/>
    <property type="evidence" value="ECO:0007669"/>
    <property type="project" value="InterPro"/>
</dbReference>
<dbReference type="InterPro" id="IPR022476">
    <property type="entry name" value="Spore_YabP/YqfC"/>
</dbReference>
<dbReference type="Pfam" id="PF07873">
    <property type="entry name" value="YabP"/>
    <property type="match status" value="1"/>
</dbReference>
<protein>
    <submittedName>
        <fullName evidence="1">Sporulation protein YabP</fullName>
    </submittedName>
</protein>
<dbReference type="OrthoDB" id="9795125at2"/>
<name>A0A1Y0IN99_9BACL</name>
<evidence type="ECO:0000313" key="2">
    <source>
        <dbReference type="Proteomes" id="UP000195437"/>
    </source>
</evidence>
<dbReference type="EMBL" id="CP021434">
    <property type="protein sequence ID" value="ARU60995.1"/>
    <property type="molecule type" value="Genomic_DNA"/>
</dbReference>
<accession>A0A1Y0IN99</accession>
<reference evidence="2" key="1">
    <citation type="submission" date="2017-05" db="EMBL/GenBank/DDBJ databases">
        <authorList>
            <person name="Sung H."/>
        </authorList>
    </citation>
    <scope>NUCLEOTIDE SEQUENCE [LARGE SCALE GENOMIC DNA]</scope>
    <source>
        <strain evidence="2">AR23208</strain>
    </source>
</reference>
<evidence type="ECO:0000313" key="1">
    <source>
        <dbReference type="EMBL" id="ARU60995.1"/>
    </source>
</evidence>
<gene>
    <name evidence="1" type="ORF">CBW65_07770</name>
</gene>
<dbReference type="PIRSF" id="PIRSF011576">
    <property type="entry name" value="YabP"/>
    <property type="match status" value="1"/>
</dbReference>
<dbReference type="NCBIfam" id="TIGR02892">
    <property type="entry name" value="spore_yabP"/>
    <property type="match status" value="1"/>
</dbReference>
<sequence>MPDERLRNKNYPQHEVILRNRQNLEVTGVLNVESFDAQEFVLKTQYGFLAIRGENLHIKTLNLENGIVAIEGLIFDMGYFDEGMSAGEKAKGFFSKLFR</sequence>
<organism evidence="1 2">
    <name type="scientific">Tumebacillus avium</name>
    <dbReference type="NCBI Taxonomy" id="1903704"/>
    <lineage>
        <taxon>Bacteria</taxon>
        <taxon>Bacillati</taxon>
        <taxon>Bacillota</taxon>
        <taxon>Bacilli</taxon>
        <taxon>Bacillales</taxon>
        <taxon>Alicyclobacillaceae</taxon>
        <taxon>Tumebacillus</taxon>
    </lineage>
</organism>